<proteinExistence type="predicted"/>
<dbReference type="InterPro" id="IPR001806">
    <property type="entry name" value="Small_GTPase"/>
</dbReference>
<reference evidence="3" key="1">
    <citation type="submission" date="2013-07" db="EMBL/GenBank/DDBJ databases">
        <title>The genome of Eucalyptus grandis.</title>
        <authorList>
            <person name="Schmutz J."/>
            <person name="Hayes R."/>
            <person name="Myburg A."/>
            <person name="Tuskan G."/>
            <person name="Grattapaglia D."/>
            <person name="Rokhsar D.S."/>
        </authorList>
    </citation>
    <scope>NUCLEOTIDE SEQUENCE</scope>
    <source>
        <tissue evidence="3">Leaf extractions</tissue>
    </source>
</reference>
<dbReference type="GO" id="GO:0003924">
    <property type="term" value="F:GTPase activity"/>
    <property type="evidence" value="ECO:0007669"/>
    <property type="project" value="InterPro"/>
</dbReference>
<dbReference type="InterPro" id="IPR027417">
    <property type="entry name" value="P-loop_NTPase"/>
</dbReference>
<evidence type="ECO:0000313" key="3">
    <source>
        <dbReference type="EMBL" id="KCW73579.1"/>
    </source>
</evidence>
<evidence type="ECO:0000256" key="1">
    <source>
        <dbReference type="SAM" id="Phobius"/>
    </source>
</evidence>
<dbReference type="Gramene" id="KCW73579">
    <property type="protein sequence ID" value="KCW73579"/>
    <property type="gene ID" value="EUGRSUZ_E02135"/>
</dbReference>
<dbReference type="SUPFAM" id="SSF52540">
    <property type="entry name" value="P-loop containing nucleoside triphosphate hydrolases"/>
    <property type="match status" value="1"/>
</dbReference>
<dbReference type="AlphaFoldDB" id="A0A059C5R4"/>
<dbReference type="GO" id="GO:0005525">
    <property type="term" value="F:GTP binding"/>
    <property type="evidence" value="ECO:0007669"/>
    <property type="project" value="InterPro"/>
</dbReference>
<feature type="transmembrane region" description="Helical" evidence="1">
    <location>
        <begin position="67"/>
        <end position="85"/>
    </location>
</feature>
<dbReference type="Pfam" id="PF00071">
    <property type="entry name" value="Ras"/>
    <property type="match status" value="1"/>
</dbReference>
<feature type="chain" id="PRO_5001569369" evidence="2">
    <location>
        <begin position="30"/>
        <end position="86"/>
    </location>
</feature>
<sequence>MLIRLTSIIVLYKLLVCGPFLLQEAQTYAQEHGLFFMETSAKTAANVNEIFYEIGITVLSMHSSRECIVYIMHAILVFIYMYSSLP</sequence>
<feature type="signal peptide" evidence="2">
    <location>
        <begin position="1"/>
        <end position="29"/>
    </location>
</feature>
<dbReference type="STRING" id="71139.A0A059C5R4"/>
<keyword evidence="1" id="KW-0472">Membrane</keyword>
<gene>
    <name evidence="3" type="ORF">EUGRSUZ_E02135</name>
</gene>
<dbReference type="InParanoid" id="A0A059C5R4"/>
<keyword evidence="1" id="KW-0812">Transmembrane</keyword>
<evidence type="ECO:0000256" key="2">
    <source>
        <dbReference type="SAM" id="SignalP"/>
    </source>
</evidence>
<name>A0A059C5R4_EUCGR</name>
<dbReference type="Gene3D" id="3.40.50.300">
    <property type="entry name" value="P-loop containing nucleotide triphosphate hydrolases"/>
    <property type="match status" value="1"/>
</dbReference>
<dbReference type="EMBL" id="KK198757">
    <property type="protein sequence ID" value="KCW73579.1"/>
    <property type="molecule type" value="Genomic_DNA"/>
</dbReference>
<protein>
    <submittedName>
        <fullName evidence="3">Uncharacterized protein</fullName>
    </submittedName>
</protein>
<keyword evidence="2" id="KW-0732">Signal</keyword>
<accession>A0A059C5R4</accession>
<keyword evidence="1" id="KW-1133">Transmembrane helix</keyword>
<organism evidence="3">
    <name type="scientific">Eucalyptus grandis</name>
    <name type="common">Flooded gum</name>
    <dbReference type="NCBI Taxonomy" id="71139"/>
    <lineage>
        <taxon>Eukaryota</taxon>
        <taxon>Viridiplantae</taxon>
        <taxon>Streptophyta</taxon>
        <taxon>Embryophyta</taxon>
        <taxon>Tracheophyta</taxon>
        <taxon>Spermatophyta</taxon>
        <taxon>Magnoliopsida</taxon>
        <taxon>eudicotyledons</taxon>
        <taxon>Gunneridae</taxon>
        <taxon>Pentapetalae</taxon>
        <taxon>rosids</taxon>
        <taxon>malvids</taxon>
        <taxon>Myrtales</taxon>
        <taxon>Myrtaceae</taxon>
        <taxon>Myrtoideae</taxon>
        <taxon>Eucalypteae</taxon>
        <taxon>Eucalyptus</taxon>
    </lineage>
</organism>